<evidence type="ECO:0000313" key="4">
    <source>
        <dbReference type="Proteomes" id="UP000277579"/>
    </source>
</evidence>
<comment type="caution">
    <text evidence="3">The sequence shown here is derived from an EMBL/GenBank/DDBJ whole genome shotgun (WGS) entry which is preliminary data.</text>
</comment>
<gene>
    <name evidence="3" type="ORF">CLV94_0905</name>
</gene>
<feature type="transmembrane region" description="Helical" evidence="1">
    <location>
        <begin position="6"/>
        <end position="24"/>
    </location>
</feature>
<dbReference type="InterPro" id="IPR031345">
    <property type="entry name" value="T9SS_Plug_N"/>
</dbReference>
<dbReference type="Proteomes" id="UP000277579">
    <property type="component" value="Unassembled WGS sequence"/>
</dbReference>
<evidence type="ECO:0000313" key="3">
    <source>
        <dbReference type="EMBL" id="RKS25859.1"/>
    </source>
</evidence>
<keyword evidence="4" id="KW-1185">Reference proteome</keyword>
<organism evidence="3 4">
    <name type="scientific">Flavobacterium endophyticum</name>
    <dbReference type="NCBI Taxonomy" id="1540163"/>
    <lineage>
        <taxon>Bacteria</taxon>
        <taxon>Pseudomonadati</taxon>
        <taxon>Bacteroidota</taxon>
        <taxon>Flavobacteriia</taxon>
        <taxon>Flavobacteriales</taxon>
        <taxon>Flavobacteriaceae</taxon>
        <taxon>Flavobacterium</taxon>
    </lineage>
</organism>
<sequence length="441" mass="51493">MFGIILVQFIIIIFVIINPIKSTLKMNKNYFIVLLACLFCSVSKAQVQTEIAPPFNIKTVSFVQNGQNVIPIFSLQDGFQLQFDDLYGNEANYYYEIVHCDYNWTPSQLVKSEYIQGFDNQRIQDYENSFNTLQLYSHYRLSFPNKFTQFRVSGNYMIKILNEDKDVVFSRKLILYEDLVSVPLQIKRARDVRDINYMHNLDFAVKSNAITFVNPLQSVKVMLLQNGQFNEATYNIKPQYTIGNDLIYKYDKETQFWGGNEFLYFDNKEIRSPVNNISYVQAKDLYEPHLYVNKARASQVYTFNPDVNGNFVVRNLNAQNNEVEADYAWVFFTLDAPNYFGKNSIYINGMFNNYALNDENRMDFNTKTGLYEKAIVIKQGFTNFQYVIADKTGKIDHANAIDGNFYQTENNYQVIVYYRGMNERYDKVIGRGIANSENIIN</sequence>
<keyword evidence="1" id="KW-0812">Transmembrane</keyword>
<dbReference type="EMBL" id="RBLC01000001">
    <property type="protein sequence ID" value="RKS25859.1"/>
    <property type="molecule type" value="Genomic_DNA"/>
</dbReference>
<protein>
    <submittedName>
        <fullName evidence="3">Uncharacterized protein DUF5103</fullName>
    </submittedName>
</protein>
<proteinExistence type="predicted"/>
<keyword evidence="1" id="KW-0472">Membrane</keyword>
<keyword evidence="1" id="KW-1133">Transmembrane helix</keyword>
<accession>A0A495MN87</accession>
<feature type="domain" description="Type 9 secretion system plug protein N-terminal" evidence="2">
    <location>
        <begin position="57"/>
        <end position="177"/>
    </location>
</feature>
<evidence type="ECO:0000256" key="1">
    <source>
        <dbReference type="SAM" id="Phobius"/>
    </source>
</evidence>
<reference evidence="3 4" key="1">
    <citation type="submission" date="2018-10" db="EMBL/GenBank/DDBJ databases">
        <title>Genomic Encyclopedia of Archaeal and Bacterial Type Strains, Phase II (KMG-II): from individual species to whole genera.</title>
        <authorList>
            <person name="Goeker M."/>
        </authorList>
    </citation>
    <scope>NUCLEOTIDE SEQUENCE [LARGE SCALE GENOMIC DNA]</scope>
    <source>
        <strain evidence="3 4">DSM 29537</strain>
    </source>
</reference>
<dbReference type="Pfam" id="PF17116">
    <property type="entry name" value="T9SS_plug_1st"/>
    <property type="match status" value="1"/>
</dbReference>
<dbReference type="AlphaFoldDB" id="A0A495MN87"/>
<evidence type="ECO:0000259" key="2">
    <source>
        <dbReference type="Pfam" id="PF17116"/>
    </source>
</evidence>
<name>A0A495MN87_9FLAO</name>